<evidence type="ECO:0000313" key="3">
    <source>
        <dbReference type="Proteomes" id="UP000054653"/>
    </source>
</evidence>
<organism evidence="2 3">
    <name type="scientific">Trichinella britovi</name>
    <name type="common">Parasitic roundworm</name>
    <dbReference type="NCBI Taxonomy" id="45882"/>
    <lineage>
        <taxon>Eukaryota</taxon>
        <taxon>Metazoa</taxon>
        <taxon>Ecdysozoa</taxon>
        <taxon>Nematoda</taxon>
        <taxon>Enoplea</taxon>
        <taxon>Dorylaimia</taxon>
        <taxon>Trichinellida</taxon>
        <taxon>Trichinellidae</taxon>
        <taxon>Trichinella</taxon>
    </lineage>
</organism>
<evidence type="ECO:0000256" key="1">
    <source>
        <dbReference type="SAM" id="Phobius"/>
    </source>
</evidence>
<keyword evidence="3" id="KW-1185">Reference proteome</keyword>
<dbReference type="Proteomes" id="UP000054653">
    <property type="component" value="Unassembled WGS sequence"/>
</dbReference>
<dbReference type="AlphaFoldDB" id="A0A0V1CH10"/>
<reference evidence="2 3" key="1">
    <citation type="submission" date="2015-01" db="EMBL/GenBank/DDBJ databases">
        <title>Evolution of Trichinella species and genotypes.</title>
        <authorList>
            <person name="Korhonen P.K."/>
            <person name="Edoardo P."/>
            <person name="Giuseppe L.R."/>
            <person name="Gasser R.B."/>
        </authorList>
    </citation>
    <scope>NUCLEOTIDE SEQUENCE [LARGE SCALE GENOMIC DNA]</scope>
    <source>
        <strain evidence="2">ISS120</strain>
    </source>
</reference>
<feature type="transmembrane region" description="Helical" evidence="1">
    <location>
        <begin position="28"/>
        <end position="46"/>
    </location>
</feature>
<keyword evidence="1" id="KW-0472">Membrane</keyword>
<dbReference type="OrthoDB" id="5915839at2759"/>
<gene>
    <name evidence="2" type="ORF">T03_15843</name>
</gene>
<dbReference type="EMBL" id="JYDI01000211">
    <property type="protein sequence ID" value="KRY48318.1"/>
    <property type="molecule type" value="Genomic_DNA"/>
</dbReference>
<evidence type="ECO:0000313" key="2">
    <source>
        <dbReference type="EMBL" id="KRY48318.1"/>
    </source>
</evidence>
<name>A0A0V1CH10_TRIBR</name>
<accession>A0A0V1CH10</accession>
<comment type="caution">
    <text evidence="2">The sequence shown here is derived from an EMBL/GenBank/DDBJ whole genome shotgun (WGS) entry which is preliminary data.</text>
</comment>
<feature type="non-terminal residue" evidence="2">
    <location>
        <position position="1"/>
    </location>
</feature>
<keyword evidence="1" id="KW-1133">Transmembrane helix</keyword>
<sequence>LPLVVGLNSIYIYVIPAFRFSIFLKMKNFVLCVLFSAILVSGQIFTKKDSNAVDSEDALKQKVPTEIQDVKSWIENRKDKAKNPGKFDELLFAASLKCPSECLKFIDQSPKMHELCLLKCQKKVMTIAISLYILMKLFQLLKQNSSFYK</sequence>
<protein>
    <submittedName>
        <fullName evidence="2">Uncharacterized protein</fullName>
    </submittedName>
</protein>
<proteinExistence type="predicted"/>
<keyword evidence="1" id="KW-0812">Transmembrane</keyword>
<feature type="transmembrane region" description="Helical" evidence="1">
    <location>
        <begin position="124"/>
        <end position="141"/>
    </location>
</feature>